<evidence type="ECO:0000256" key="1">
    <source>
        <dbReference type="ARBA" id="ARBA00004141"/>
    </source>
</evidence>
<dbReference type="CDD" id="cd00637">
    <property type="entry name" value="7tm_classA_rhodopsin-like"/>
    <property type="match status" value="1"/>
</dbReference>
<evidence type="ECO:0000256" key="4">
    <source>
        <dbReference type="ARBA" id="ARBA00023136"/>
    </source>
</evidence>
<keyword evidence="4 6" id="KW-0472">Membrane</keyword>
<comment type="subcellular location">
    <subcellularLocation>
        <location evidence="1">Membrane</location>
        <topology evidence="1">Multi-pass membrane protein</topology>
    </subcellularLocation>
</comment>
<keyword evidence="8" id="KW-1185">Reference proteome</keyword>
<accession>A0A9P5NKV6</accession>
<dbReference type="EMBL" id="JADNYJ010000064">
    <property type="protein sequence ID" value="KAF8894349.1"/>
    <property type="molecule type" value="Genomic_DNA"/>
</dbReference>
<protein>
    <recommendedName>
        <fullName evidence="9">Glucose receptor Git3 N-terminal domain-containing protein</fullName>
    </recommendedName>
</protein>
<proteinExistence type="predicted"/>
<feature type="transmembrane region" description="Helical" evidence="6">
    <location>
        <begin position="58"/>
        <end position="81"/>
    </location>
</feature>
<evidence type="ECO:0000313" key="8">
    <source>
        <dbReference type="Proteomes" id="UP000724874"/>
    </source>
</evidence>
<evidence type="ECO:0008006" key="9">
    <source>
        <dbReference type="Google" id="ProtNLM"/>
    </source>
</evidence>
<feature type="transmembrane region" description="Helical" evidence="6">
    <location>
        <begin position="279"/>
        <end position="298"/>
    </location>
</feature>
<dbReference type="SUPFAM" id="SSF81321">
    <property type="entry name" value="Family A G protein-coupled receptor-like"/>
    <property type="match status" value="1"/>
</dbReference>
<feature type="transmembrane region" description="Helical" evidence="6">
    <location>
        <begin position="12"/>
        <end position="37"/>
    </location>
</feature>
<sequence length="422" mass="48025">MLFSFNERLGIFFTVEGAFLSILAVTLILFFVVYKYLRRTILIWGEGKILSPDATDSGIFLNLMLADLVQGLGIMPNIRWMEQATITEGHICTAQAVLKQVGIVGVSMSSLAIAIQTFAVLILRWRMPRHFSKFLVLGIWVFDAMVIGIPNIVHRNKRYYGDTGYWCWILDDYRAEQIVTEYLWSWTAGFVMLILYGITFMVMRGWIIVDNGVYWYKNYTAKLRDSRMGPIETEEDRTAKAIANMMLFYPAVYIITVLPNSISRWLSFSGSKPPYQFTLFANTVFALSGMFNAILFFATRPELVKGPSIDIESTHDLPLHPRKESTTYRSSLPLGRLPERTYSTSESPLSTGNKFIGSSTFDPTTLVRDHRGHLATSPASYSGSLKFPKHTRNSSYYVEYGRSKESSSMLEEEEEDYGRLPG</sequence>
<dbReference type="OrthoDB" id="100006at2759"/>
<keyword evidence="3 6" id="KW-1133">Transmembrane helix</keyword>
<dbReference type="Pfam" id="PF00001">
    <property type="entry name" value="7tm_1"/>
    <property type="match status" value="1"/>
</dbReference>
<dbReference type="Proteomes" id="UP000724874">
    <property type="component" value="Unassembled WGS sequence"/>
</dbReference>
<feature type="transmembrane region" description="Helical" evidence="6">
    <location>
        <begin position="134"/>
        <end position="153"/>
    </location>
</feature>
<dbReference type="AlphaFoldDB" id="A0A9P5NKV6"/>
<evidence type="ECO:0000256" key="5">
    <source>
        <dbReference type="SAM" id="MobiDB-lite"/>
    </source>
</evidence>
<evidence type="ECO:0000256" key="6">
    <source>
        <dbReference type="SAM" id="Phobius"/>
    </source>
</evidence>
<feature type="transmembrane region" description="Helical" evidence="6">
    <location>
        <begin position="183"/>
        <end position="207"/>
    </location>
</feature>
<dbReference type="GO" id="GO:0005886">
    <property type="term" value="C:plasma membrane"/>
    <property type="evidence" value="ECO:0007669"/>
    <property type="project" value="TreeGrafter"/>
</dbReference>
<comment type="caution">
    <text evidence="7">The sequence shown here is derived from an EMBL/GenBank/DDBJ whole genome shotgun (WGS) entry which is preliminary data.</text>
</comment>
<dbReference type="GO" id="GO:0004930">
    <property type="term" value="F:G protein-coupled receptor activity"/>
    <property type="evidence" value="ECO:0007669"/>
    <property type="project" value="InterPro"/>
</dbReference>
<evidence type="ECO:0000256" key="2">
    <source>
        <dbReference type="ARBA" id="ARBA00022692"/>
    </source>
</evidence>
<feature type="transmembrane region" description="Helical" evidence="6">
    <location>
        <begin position="101"/>
        <end position="122"/>
    </location>
</feature>
<dbReference type="GO" id="GO:0007189">
    <property type="term" value="P:adenylate cyclase-activating G protein-coupled receptor signaling pathway"/>
    <property type="evidence" value="ECO:0007669"/>
    <property type="project" value="TreeGrafter"/>
</dbReference>
<dbReference type="InterPro" id="IPR000276">
    <property type="entry name" value="GPCR_Rhodpsn"/>
</dbReference>
<feature type="transmembrane region" description="Helical" evidence="6">
    <location>
        <begin position="247"/>
        <end position="267"/>
    </location>
</feature>
<reference evidence="7" key="1">
    <citation type="submission" date="2020-11" db="EMBL/GenBank/DDBJ databases">
        <authorList>
            <consortium name="DOE Joint Genome Institute"/>
            <person name="Ahrendt S."/>
            <person name="Riley R."/>
            <person name="Andreopoulos W."/>
            <person name="LaButti K."/>
            <person name="Pangilinan J."/>
            <person name="Ruiz-duenas F.J."/>
            <person name="Barrasa J.M."/>
            <person name="Sanchez-Garcia M."/>
            <person name="Camarero S."/>
            <person name="Miyauchi S."/>
            <person name="Serrano A."/>
            <person name="Linde D."/>
            <person name="Babiker R."/>
            <person name="Drula E."/>
            <person name="Ayuso-Fernandez I."/>
            <person name="Pacheco R."/>
            <person name="Padilla G."/>
            <person name="Ferreira P."/>
            <person name="Barriuso J."/>
            <person name="Kellner H."/>
            <person name="Castanera R."/>
            <person name="Alfaro M."/>
            <person name="Ramirez L."/>
            <person name="Pisabarro A.G."/>
            <person name="Kuo A."/>
            <person name="Tritt A."/>
            <person name="Lipzen A."/>
            <person name="He G."/>
            <person name="Yan M."/>
            <person name="Ng V."/>
            <person name="Cullen D."/>
            <person name="Martin F."/>
            <person name="Rosso M.-N."/>
            <person name="Henrissat B."/>
            <person name="Hibbett D."/>
            <person name="Martinez A.T."/>
            <person name="Grigoriev I.V."/>
        </authorList>
    </citation>
    <scope>NUCLEOTIDE SEQUENCE</scope>
    <source>
        <strain evidence="7">AH 44721</strain>
    </source>
</reference>
<dbReference type="PANTHER" id="PTHR23112">
    <property type="entry name" value="G PROTEIN-COUPLED RECEPTOR 157-RELATED"/>
    <property type="match status" value="1"/>
</dbReference>
<evidence type="ECO:0000256" key="3">
    <source>
        <dbReference type="ARBA" id="ARBA00022989"/>
    </source>
</evidence>
<gene>
    <name evidence="7" type="ORF">CPB84DRAFT_1682661</name>
</gene>
<keyword evidence="2 6" id="KW-0812">Transmembrane</keyword>
<organism evidence="7 8">
    <name type="scientific">Gymnopilus junonius</name>
    <name type="common">Spectacular rustgill mushroom</name>
    <name type="synonym">Gymnopilus spectabilis subsp. junonius</name>
    <dbReference type="NCBI Taxonomy" id="109634"/>
    <lineage>
        <taxon>Eukaryota</taxon>
        <taxon>Fungi</taxon>
        <taxon>Dikarya</taxon>
        <taxon>Basidiomycota</taxon>
        <taxon>Agaricomycotina</taxon>
        <taxon>Agaricomycetes</taxon>
        <taxon>Agaricomycetidae</taxon>
        <taxon>Agaricales</taxon>
        <taxon>Agaricineae</taxon>
        <taxon>Hymenogastraceae</taxon>
        <taxon>Gymnopilus</taxon>
    </lineage>
</organism>
<feature type="region of interest" description="Disordered" evidence="5">
    <location>
        <begin position="400"/>
        <end position="422"/>
    </location>
</feature>
<dbReference type="Gene3D" id="1.20.1070.10">
    <property type="entry name" value="Rhodopsin 7-helix transmembrane proteins"/>
    <property type="match status" value="1"/>
</dbReference>
<evidence type="ECO:0000313" key="7">
    <source>
        <dbReference type="EMBL" id="KAF8894349.1"/>
    </source>
</evidence>
<name>A0A9P5NKV6_GYMJU</name>
<dbReference type="PANTHER" id="PTHR23112:SF37">
    <property type="entry name" value="G PROTEIN-COUPLED RECEPTOR GPR1"/>
    <property type="match status" value="1"/>
</dbReference>